<evidence type="ECO:0000259" key="1">
    <source>
        <dbReference type="Pfam" id="PF03205"/>
    </source>
</evidence>
<protein>
    <submittedName>
        <fullName evidence="2">Molybdopterin guanine dinucleotide biosynthesis accessory protein MobB</fullName>
    </submittedName>
</protein>
<reference evidence="2 3" key="1">
    <citation type="submission" date="2017-01" db="EMBL/GenBank/DDBJ databases">
        <authorList>
            <person name="Varghese N."/>
            <person name="Submissions S."/>
        </authorList>
    </citation>
    <scope>NUCLEOTIDE SEQUENCE [LARGE SCALE GENOMIC DNA]</scope>
    <source>
        <strain evidence="2 3">ATCC 35905</strain>
    </source>
</reference>
<dbReference type="Gene3D" id="3.40.50.300">
    <property type="entry name" value="P-loop containing nucleotide triphosphate hydrolases"/>
    <property type="match status" value="1"/>
</dbReference>
<dbReference type="EMBL" id="FTNE01000029">
    <property type="protein sequence ID" value="SIR40038.1"/>
    <property type="molecule type" value="Genomic_DNA"/>
</dbReference>
<dbReference type="NCBIfam" id="TIGR00176">
    <property type="entry name" value="mobB"/>
    <property type="match status" value="1"/>
</dbReference>
<dbReference type="PANTHER" id="PTHR40072">
    <property type="entry name" value="MOLYBDOPTERIN-GUANINE DINUCLEOTIDE BIOSYNTHESIS ADAPTER PROTEIN-RELATED"/>
    <property type="match status" value="1"/>
</dbReference>
<organism evidence="2 3">
    <name type="scientific">Acidiphilium rubrum</name>
    <dbReference type="NCBI Taxonomy" id="526"/>
    <lineage>
        <taxon>Bacteria</taxon>
        <taxon>Pseudomonadati</taxon>
        <taxon>Pseudomonadota</taxon>
        <taxon>Alphaproteobacteria</taxon>
        <taxon>Acetobacterales</taxon>
        <taxon>Acidocellaceae</taxon>
        <taxon>Acidiphilium</taxon>
    </lineage>
</organism>
<name>A0A8G2CN98_ACIRU</name>
<gene>
    <name evidence="2" type="ORF">SAMN05421828_1296</name>
</gene>
<dbReference type="GO" id="GO:0005525">
    <property type="term" value="F:GTP binding"/>
    <property type="evidence" value="ECO:0007669"/>
    <property type="project" value="InterPro"/>
</dbReference>
<dbReference type="SUPFAM" id="SSF52540">
    <property type="entry name" value="P-loop containing nucleoside triphosphate hydrolases"/>
    <property type="match status" value="1"/>
</dbReference>
<dbReference type="Pfam" id="PF03205">
    <property type="entry name" value="MobB"/>
    <property type="match status" value="1"/>
</dbReference>
<comment type="caution">
    <text evidence="2">The sequence shown here is derived from an EMBL/GenBank/DDBJ whole genome shotgun (WGS) entry which is preliminary data.</text>
</comment>
<dbReference type="PANTHER" id="PTHR40072:SF1">
    <property type="entry name" value="MOLYBDOPTERIN-GUANINE DINUCLEOTIDE BIOSYNTHESIS ADAPTER PROTEIN"/>
    <property type="match status" value="1"/>
</dbReference>
<keyword evidence="3" id="KW-1185">Reference proteome</keyword>
<dbReference type="AlphaFoldDB" id="A0A8G2CN98"/>
<evidence type="ECO:0000313" key="2">
    <source>
        <dbReference type="EMBL" id="SIR40038.1"/>
    </source>
</evidence>
<dbReference type="InterPro" id="IPR027417">
    <property type="entry name" value="P-loop_NTPase"/>
</dbReference>
<dbReference type="GO" id="GO:0006777">
    <property type="term" value="P:Mo-molybdopterin cofactor biosynthetic process"/>
    <property type="evidence" value="ECO:0007669"/>
    <property type="project" value="InterPro"/>
</dbReference>
<dbReference type="CDD" id="cd03116">
    <property type="entry name" value="MobB"/>
    <property type="match status" value="1"/>
</dbReference>
<dbReference type="RefSeq" id="WP_051657550.1">
    <property type="nucleotide sequence ID" value="NZ_FTNE01000029.1"/>
</dbReference>
<evidence type="ECO:0000313" key="3">
    <source>
        <dbReference type="Proteomes" id="UP000186308"/>
    </source>
</evidence>
<dbReference type="OrthoDB" id="9804758at2"/>
<accession>A0A8G2CN98</accession>
<dbReference type="Proteomes" id="UP000186308">
    <property type="component" value="Unassembled WGS sequence"/>
</dbReference>
<feature type="domain" description="Molybdopterin-guanine dinucleotide biosynthesis protein B (MobB)" evidence="1">
    <location>
        <begin position="10"/>
        <end position="142"/>
    </location>
</feature>
<dbReference type="InterPro" id="IPR004435">
    <property type="entry name" value="MobB_dom"/>
</dbReference>
<dbReference type="InterPro" id="IPR052539">
    <property type="entry name" value="MGD_biosynthesis_adapter"/>
</dbReference>
<proteinExistence type="predicted"/>
<sequence length="185" mass="19893">MSNIVTPRPVLALVGWSGSGKTTLLASLIPLLTARGLIVSTLKHAHHKVDPDQPGKDSHRHRMAGATETMLATRDRFVLFREHRSEDEPDLALLLARMAPADLYLAEGFKSAPVDKLEIHRPALGKPPLWPDFEHVIAVASDAALPDCPLPVLDLASPTAVAAFIVTRLGLRSGSNPAHNSISGF</sequence>